<accession>A0ABY7EDK5</accession>
<name>A0ABY7EDK5_MYAAR</name>
<sequence length="84" mass="9386">MAASEDSGFMTGAQRHTEYPDIDAIKLSKGNDAVDTDWCIDTIRVEKKTGNWNTVFPCKSGFRSSNSNINDEKMELVLIEDDVI</sequence>
<organism evidence="1 2">
    <name type="scientific">Mya arenaria</name>
    <name type="common">Soft-shell clam</name>
    <dbReference type="NCBI Taxonomy" id="6604"/>
    <lineage>
        <taxon>Eukaryota</taxon>
        <taxon>Metazoa</taxon>
        <taxon>Spiralia</taxon>
        <taxon>Lophotrochozoa</taxon>
        <taxon>Mollusca</taxon>
        <taxon>Bivalvia</taxon>
        <taxon>Autobranchia</taxon>
        <taxon>Heteroconchia</taxon>
        <taxon>Euheterodonta</taxon>
        <taxon>Imparidentia</taxon>
        <taxon>Neoheterodontei</taxon>
        <taxon>Myida</taxon>
        <taxon>Myoidea</taxon>
        <taxon>Myidae</taxon>
        <taxon>Mya</taxon>
    </lineage>
</organism>
<protein>
    <submittedName>
        <fullName evidence="1">Uncharacterized protein</fullName>
    </submittedName>
</protein>
<gene>
    <name evidence="1" type="ORF">MAR_016909</name>
</gene>
<evidence type="ECO:0000313" key="2">
    <source>
        <dbReference type="Proteomes" id="UP001164746"/>
    </source>
</evidence>
<reference evidence="1" key="1">
    <citation type="submission" date="2022-11" db="EMBL/GenBank/DDBJ databases">
        <title>Centuries of genome instability and evolution in soft-shell clam transmissible cancer (bioRxiv).</title>
        <authorList>
            <person name="Hart S.F.M."/>
            <person name="Yonemitsu M.A."/>
            <person name="Giersch R.M."/>
            <person name="Beal B.F."/>
            <person name="Arriagada G."/>
            <person name="Davis B.W."/>
            <person name="Ostrander E.A."/>
            <person name="Goff S.P."/>
            <person name="Metzger M.J."/>
        </authorList>
    </citation>
    <scope>NUCLEOTIDE SEQUENCE</scope>
    <source>
        <strain evidence="1">MELC-2E11</strain>
        <tissue evidence="1">Siphon/mantle</tissue>
    </source>
</reference>
<keyword evidence="2" id="KW-1185">Reference proteome</keyword>
<dbReference type="Proteomes" id="UP001164746">
    <property type="component" value="Chromosome 6"/>
</dbReference>
<evidence type="ECO:0000313" key="1">
    <source>
        <dbReference type="EMBL" id="WAR06951.1"/>
    </source>
</evidence>
<proteinExistence type="predicted"/>
<dbReference type="EMBL" id="CP111017">
    <property type="protein sequence ID" value="WAR06951.1"/>
    <property type="molecule type" value="Genomic_DNA"/>
</dbReference>